<reference evidence="1" key="1">
    <citation type="journal article" date="2017" name="Nature">
        <title>The genome of Chenopodium quinoa.</title>
        <authorList>
            <person name="Jarvis D.E."/>
            <person name="Ho Y.S."/>
            <person name="Lightfoot D.J."/>
            <person name="Schmoeckel S.M."/>
            <person name="Li B."/>
            <person name="Borm T.J.A."/>
            <person name="Ohyanagi H."/>
            <person name="Mineta K."/>
            <person name="Michell C.T."/>
            <person name="Saber N."/>
            <person name="Kharbatia N.M."/>
            <person name="Rupper R.R."/>
            <person name="Sharp A.R."/>
            <person name="Dally N."/>
            <person name="Boughton B.A."/>
            <person name="Woo Y.H."/>
            <person name="Gao G."/>
            <person name="Schijlen E.G.W.M."/>
            <person name="Guo X."/>
            <person name="Momin A.A."/>
            <person name="Negrao S."/>
            <person name="Al-Babili S."/>
            <person name="Gehring C."/>
            <person name="Roessner U."/>
            <person name="Jung C."/>
            <person name="Murphy K."/>
            <person name="Arold S.T."/>
            <person name="Gojobori T."/>
            <person name="van der Linden C.G."/>
            <person name="van Loo E.N."/>
            <person name="Jellen E.N."/>
            <person name="Maughan P.J."/>
            <person name="Tester M."/>
        </authorList>
    </citation>
    <scope>NUCLEOTIDE SEQUENCE [LARGE SCALE GENOMIC DNA]</scope>
    <source>
        <strain evidence="1">cv. PI 614886</strain>
    </source>
</reference>
<dbReference type="AlphaFoldDB" id="A0A803MPC2"/>
<proteinExistence type="predicted"/>
<protein>
    <recommendedName>
        <fullName evidence="3">Integrase catalytic domain-containing protein</fullName>
    </recommendedName>
</protein>
<evidence type="ECO:0000313" key="2">
    <source>
        <dbReference type="Proteomes" id="UP000596660"/>
    </source>
</evidence>
<dbReference type="PANTHER" id="PTHR37610">
    <property type="entry name" value="CCHC-TYPE DOMAIN-CONTAINING PROTEIN"/>
    <property type="match status" value="1"/>
</dbReference>
<keyword evidence="2" id="KW-1185">Reference proteome</keyword>
<reference evidence="1" key="2">
    <citation type="submission" date="2021-03" db="UniProtKB">
        <authorList>
            <consortium name="EnsemblPlants"/>
        </authorList>
    </citation>
    <scope>IDENTIFICATION</scope>
</reference>
<dbReference type="Gramene" id="AUR62033123-RA">
    <property type="protein sequence ID" value="AUR62033123-RA:cds"/>
    <property type="gene ID" value="AUR62033123"/>
</dbReference>
<dbReference type="SUPFAM" id="SSF53098">
    <property type="entry name" value="Ribonuclease H-like"/>
    <property type="match status" value="1"/>
</dbReference>
<evidence type="ECO:0000313" key="1">
    <source>
        <dbReference type="EnsemblPlants" id="AUR62033123-RA:cds"/>
    </source>
</evidence>
<dbReference type="InterPro" id="IPR012337">
    <property type="entry name" value="RNaseH-like_sf"/>
</dbReference>
<dbReference type="Gene3D" id="3.30.420.10">
    <property type="entry name" value="Ribonuclease H-like superfamily/Ribonuclease H"/>
    <property type="match status" value="1"/>
</dbReference>
<sequence length="348" mass="39928">MEINLALKRKLGFVTSLGKKDTADDVKADQWDTCNSMVIACLTSNMTDTVKKSVMFLNSASEIWKQLETRFLQTNGARKDRLNKEVYEIKQNEKPVVDTITPASVKEACALLQATWVELLRLKSDAYKEIRNFIMFSKTQFDAIVKIVRLDNALEFDDKCRDFFGNLGIVHQTSCVDGPWQNGRVERKHRNILEMARALRFEAGLPSQFWMLVNMEHISEDREDEQHNADVKNINEEISDADDGEESKEVLEIEQMMLLHLMSKDLLTHNTRETLPDPAEYQRLIGKLIYLSLTRPDITYTVNSLSQFMQQPTSVHMQAAKRVLRYLKLAGNIASIKVCSNSDSLCRQ</sequence>
<dbReference type="GO" id="GO:0003676">
    <property type="term" value="F:nucleic acid binding"/>
    <property type="evidence" value="ECO:0007669"/>
    <property type="project" value="InterPro"/>
</dbReference>
<dbReference type="InterPro" id="IPR036397">
    <property type="entry name" value="RNaseH_sf"/>
</dbReference>
<dbReference type="Proteomes" id="UP000596660">
    <property type="component" value="Unplaced"/>
</dbReference>
<name>A0A803MPC2_CHEQI</name>
<evidence type="ECO:0008006" key="3">
    <source>
        <dbReference type="Google" id="ProtNLM"/>
    </source>
</evidence>
<dbReference type="EnsemblPlants" id="AUR62033123-RA">
    <property type="protein sequence ID" value="AUR62033123-RA:cds"/>
    <property type="gene ID" value="AUR62033123"/>
</dbReference>
<dbReference type="PANTHER" id="PTHR37610:SF6">
    <property type="entry name" value="GAG-POLYPEPTIDE OF LTR COPIA-TYPE-RELATED"/>
    <property type="match status" value="1"/>
</dbReference>
<accession>A0A803MPC2</accession>
<organism evidence="1 2">
    <name type="scientific">Chenopodium quinoa</name>
    <name type="common">Quinoa</name>
    <dbReference type="NCBI Taxonomy" id="63459"/>
    <lineage>
        <taxon>Eukaryota</taxon>
        <taxon>Viridiplantae</taxon>
        <taxon>Streptophyta</taxon>
        <taxon>Embryophyta</taxon>
        <taxon>Tracheophyta</taxon>
        <taxon>Spermatophyta</taxon>
        <taxon>Magnoliopsida</taxon>
        <taxon>eudicotyledons</taxon>
        <taxon>Gunneridae</taxon>
        <taxon>Pentapetalae</taxon>
        <taxon>Caryophyllales</taxon>
        <taxon>Chenopodiaceae</taxon>
        <taxon>Chenopodioideae</taxon>
        <taxon>Atripliceae</taxon>
        <taxon>Chenopodium</taxon>
    </lineage>
</organism>
<dbReference type="Pfam" id="PF14223">
    <property type="entry name" value="Retrotran_gag_2"/>
    <property type="match status" value="1"/>
</dbReference>